<keyword evidence="1" id="KW-0677">Repeat</keyword>
<dbReference type="Pfam" id="PF13585">
    <property type="entry name" value="CHU_C"/>
    <property type="match status" value="1"/>
</dbReference>
<dbReference type="PANTHER" id="PTHR24273">
    <property type="entry name" value="FI04643P-RELATED"/>
    <property type="match status" value="1"/>
</dbReference>
<evidence type="ECO:0000256" key="1">
    <source>
        <dbReference type="ARBA" id="ARBA00022737"/>
    </source>
</evidence>
<reference evidence="4" key="1">
    <citation type="journal article" date="2019" name="Int. J. Syst. Evol. Microbiol.">
        <title>The Global Catalogue of Microorganisms (GCM) 10K type strain sequencing project: providing services to taxonomists for standard genome sequencing and annotation.</title>
        <authorList>
            <consortium name="The Broad Institute Genomics Platform"/>
            <consortium name="The Broad Institute Genome Sequencing Center for Infectious Disease"/>
            <person name="Wu L."/>
            <person name="Ma J."/>
        </authorList>
    </citation>
    <scope>NUCLEOTIDE SEQUENCE [LARGE SCALE GENOMIC DNA]</scope>
    <source>
        <strain evidence="4">CCUG 60529</strain>
    </source>
</reference>
<keyword evidence="4" id="KW-1185">Reference proteome</keyword>
<dbReference type="EMBL" id="JBHTIB010000012">
    <property type="protein sequence ID" value="MFD0836130.1"/>
    <property type="molecule type" value="Genomic_DNA"/>
</dbReference>
<name>A0ABW3BSI8_9FLAO</name>
<dbReference type="InterPro" id="IPR026341">
    <property type="entry name" value="T9SS_type_B"/>
</dbReference>
<dbReference type="PANTHER" id="PTHR24273:SF32">
    <property type="entry name" value="HYALIN"/>
    <property type="match status" value="1"/>
</dbReference>
<sequence>MLIKGPGSSTYQEVTALNNAIFYPSGAYDDMYSAYTEITDYVKTNGVGTYTVADIALIEGNGGNTGFYGGWGMVVVYENSKMNWRDVTVFDGHAFVASNGGNQFLPISGFRAAQNGPINLKLGVMAGEGDVGVPGDRFEMLRQDTNAYESLSHSGNTIDNFFNSSIVTGNTRNPNLQNNTGIDIAMFNIDNGNNNAITTDDNKFVTNNQSSTTFRYGSTQDTYIIFNVTFSVNAYIPEPIGVLTTTSVTNPSPQPGEAVDYNVEIRNKGTEAINNTVITVPIPEYIDPSILSINFNTNYTTSGGYSDPIYDPSAGPFGSIIWNLGTLPLPNDPNLLLAEISFSLTVTKDCSGLNSGPIDKDIILYGGISGVGAISNQSFNSPFIQGYETNGTCIGDPIPVPIVVEINYQDYVNHPPTASNPAPINVQCKADVPDPDILVVTDEADNSGIAPIVAFVSDVSDNGVNPEIITRTYSVTDDCGNTINVEQTITINDNIKPLITGSLPTTTVEGCSATDATAAVTSVAALEALGLSISDCTPDENLVVTSSDTSSGTCPIVVTRTYTITDASNNFETVTQTININDTSKPVITGSLPTTTVQGCSVTDVTPAVTTVADLEALGLTISDCTSDTNLMVTSSDTSSGTCPIVVTRTYTITDACNNFETVTQTININDTTPPSLTGTIPAGATNQNICFSAIPEGPKIADIAAQFSDNCGGTITVVKSGTPTGDDCAWSVTYTYTVADECGNTITTPVQITYSGGDITAPVLTVPADITVECDAIPAVGTPTATDNCDADVTITYDGETRTDGTCEDTYTLTRTWTAIDNCGNETTLSQTINVIDTTAPVLTIPADITVECDAIPTVGAPTATDNCDADVSITYDGETRTDGACEDTYSLTRSWTATDHCGNTTTLSQTISVQDTTAPTITCPANITTTADPGQPNASVTIALPVVSDNCDTTVSFTNSITGTENASGTYNLGITTVTYTATDNCGNTTECSFTVTVNDEEAPEISCPPAATVSCIDLVPNAFQNYNEFVAAGGTATDNNGINEASFALVSETSNNNSCPETISRVYIISDNDGNSSECTHTIIVNDDINPVLTIPADVTVECDAIPVVGTPTATDNCDADVTITYDGEIRTNGTCEDTYTLTRTWTATDNCGNETTLSQTINVQDTTAPVLTIPADATVECDAIPVVGTPTAIDNCDADVSITYDGEIRTNGTCEDTYTLTRTWTATDNCGNETTLSQTINVQDTTAPVLTVPADITVECDAIPTVGTPTATDNCDADVSITYDGETRINGTCEDTYSLTRSWTATDNCGNTTTLSQTINVQDTTAPILTVPADVIVECNEDFSPVATGSATAIDNCDATPLITFSDVTAPGTCPSESIITRTWIAIDNCNNSTSNIQTITIKDTTPPSITTAASNIVVQCDGSGNTSAINDWLNNNGGAVASDNCGTVTWSNSYNGAESDCATPIDVVFTAIDECGNISSTIASYSIEDTIAPSIDTPAANLIVECDGTGNISDLANWLSTFGGATASDDCSTITWTNDFTALSDDCGATGSATVTFTATDGCGNSSTTVATFTIIDTTAPTTPNAPADITYECIGDVPAAGNLIASDNCSGEISVTGTDTTDNTDPCNIIITRTWTFTDACNNTSSVSQTITVKDTTAPVLTLPANVSAECSDDLTPIAFGSATATDNCDVNPVITYNDVRTDGDCSGTFTITRTWTATDACGNVSTADQIISTSDTTAPEFVETTLPQDITIECNAIPVAETLTATDNCGTATVTVNDIRTNGSCANNFIITRTWTATDECGLTKTHIQKITVQDTTPPTFVETLPPTNLVVECDAVPSAQILTATDICGSATVTVNDVRTNGNCPNNYTLARTWTATDECGLKTSHTQIIVVRDTKAPKFVETLPSNITVECDAVPNALTLTATDNCGSATVTVNDAITIGNCPSNYIIARTYTATDECGLKTTHTQLITVQDTKAPTAITTFDAVLNVSCTNIPEVPDLKFKDNCSSNIKVIYSETNTFADNVYLDYEIVRTWTVTDECDNEAIFTQKLNVALDEIISSIVAQDRCFDDGIVNLNDLISSDLNKNGTWELLEGDPTATLTGSIFNPTVLELSRDFLPEDGGIDYMFRYTTTDNGCLSITEMTMNINADCVVLPCGENDVVISKAVTPNGDAYNEFFEISGIELCGFRYDVKIFNRWGALIYESDNYQNNWNGTVSKSSIGAAGKIPNGTYYYIVTLKDSGLRPFTGPLYIGTK</sequence>
<dbReference type="PROSITE" id="PS50825">
    <property type="entry name" value="HYR"/>
    <property type="match status" value="1"/>
</dbReference>
<evidence type="ECO:0000313" key="4">
    <source>
        <dbReference type="Proteomes" id="UP001597011"/>
    </source>
</evidence>
<dbReference type="Gene3D" id="2.60.40.10">
    <property type="entry name" value="Immunoglobulins"/>
    <property type="match status" value="7"/>
</dbReference>
<proteinExistence type="predicted"/>
<comment type="caution">
    <text evidence="3">The sequence shown here is derived from an EMBL/GenBank/DDBJ whole genome shotgun (WGS) entry which is preliminary data.</text>
</comment>
<dbReference type="NCBIfam" id="TIGR04131">
    <property type="entry name" value="Bac_Flav_CTERM"/>
    <property type="match status" value="1"/>
</dbReference>
<gene>
    <name evidence="3" type="ORF">ACFQ0I_10165</name>
</gene>
<evidence type="ECO:0000313" key="3">
    <source>
        <dbReference type="EMBL" id="MFD0836130.1"/>
    </source>
</evidence>
<dbReference type="InterPro" id="IPR013783">
    <property type="entry name" value="Ig-like_fold"/>
</dbReference>
<dbReference type="Gene3D" id="2.60.40.4140">
    <property type="match status" value="1"/>
</dbReference>
<accession>A0ABW3BSI8</accession>
<dbReference type="Proteomes" id="UP001597011">
    <property type="component" value="Unassembled WGS sequence"/>
</dbReference>
<dbReference type="InterPro" id="IPR057078">
    <property type="entry name" value="HYR-4C"/>
</dbReference>
<organism evidence="3 4">
    <name type="scientific">Mariniflexile aquimaris</name>
    <dbReference type="NCBI Taxonomy" id="881009"/>
    <lineage>
        <taxon>Bacteria</taxon>
        <taxon>Pseudomonadati</taxon>
        <taxon>Bacteroidota</taxon>
        <taxon>Flavobacteriia</taxon>
        <taxon>Flavobacteriales</taxon>
        <taxon>Flavobacteriaceae</taxon>
        <taxon>Mariniflexile</taxon>
    </lineage>
</organism>
<dbReference type="RefSeq" id="WP_379941899.1">
    <property type="nucleotide sequence ID" value="NZ_JBHTIB010000012.1"/>
</dbReference>
<dbReference type="Pfam" id="PF02494">
    <property type="entry name" value="HYR"/>
    <property type="match status" value="1"/>
</dbReference>
<dbReference type="Pfam" id="PF23237">
    <property type="entry name" value="HYR_4C"/>
    <property type="match status" value="4"/>
</dbReference>
<protein>
    <submittedName>
        <fullName evidence="3">Gliding motility-associated C-terminal domain-containing protein</fullName>
    </submittedName>
</protein>
<evidence type="ECO:0000259" key="2">
    <source>
        <dbReference type="PROSITE" id="PS50825"/>
    </source>
</evidence>
<dbReference type="InterPro" id="IPR003410">
    <property type="entry name" value="HYR_dom"/>
</dbReference>
<feature type="domain" description="HYR" evidence="2">
    <location>
        <begin position="916"/>
        <end position="1002"/>
    </location>
</feature>